<reference evidence="3" key="1">
    <citation type="journal article" date="2019" name="Int. J. Syst. Evol. Microbiol.">
        <title>The Global Catalogue of Microorganisms (GCM) 10K type strain sequencing project: providing services to taxonomists for standard genome sequencing and annotation.</title>
        <authorList>
            <consortium name="The Broad Institute Genomics Platform"/>
            <consortium name="The Broad Institute Genome Sequencing Center for Infectious Disease"/>
            <person name="Wu L."/>
            <person name="Ma J."/>
        </authorList>
    </citation>
    <scope>NUCLEOTIDE SEQUENCE [LARGE SCALE GENOMIC DNA]</scope>
    <source>
        <strain evidence="3">JCM 3389</strain>
    </source>
</reference>
<accession>A0ABW4XUE9</accession>
<organism evidence="2 3">
    <name type="scientific">Flagellimonas iocasae</name>
    <dbReference type="NCBI Taxonomy" id="2055905"/>
    <lineage>
        <taxon>Bacteria</taxon>
        <taxon>Pseudomonadati</taxon>
        <taxon>Bacteroidota</taxon>
        <taxon>Flavobacteriia</taxon>
        <taxon>Flavobacteriales</taxon>
        <taxon>Flavobacteriaceae</taxon>
        <taxon>Flagellimonas</taxon>
    </lineage>
</organism>
<dbReference type="EMBL" id="JBHUHU010000001">
    <property type="protein sequence ID" value="MFD2099135.1"/>
    <property type="molecule type" value="Genomic_DNA"/>
</dbReference>
<evidence type="ECO:0000313" key="2">
    <source>
        <dbReference type="EMBL" id="MFD2099135.1"/>
    </source>
</evidence>
<dbReference type="RefSeq" id="WP_379829895.1">
    <property type="nucleotide sequence ID" value="NZ_JBHUHU010000001.1"/>
</dbReference>
<evidence type="ECO:0000256" key="1">
    <source>
        <dbReference type="SAM" id="Phobius"/>
    </source>
</evidence>
<evidence type="ECO:0000313" key="3">
    <source>
        <dbReference type="Proteomes" id="UP001597342"/>
    </source>
</evidence>
<feature type="transmembrane region" description="Helical" evidence="1">
    <location>
        <begin position="12"/>
        <end position="32"/>
    </location>
</feature>
<dbReference type="Proteomes" id="UP001597342">
    <property type="component" value="Unassembled WGS sequence"/>
</dbReference>
<comment type="caution">
    <text evidence="2">The sequence shown here is derived from an EMBL/GenBank/DDBJ whole genome shotgun (WGS) entry which is preliminary data.</text>
</comment>
<gene>
    <name evidence="2" type="ORF">ACFSJE_05065</name>
</gene>
<name>A0ABW4XUE9_9FLAO</name>
<keyword evidence="1" id="KW-0812">Transmembrane</keyword>
<keyword evidence="3" id="KW-1185">Reference proteome</keyword>
<proteinExistence type="predicted"/>
<keyword evidence="1" id="KW-0472">Membrane</keyword>
<keyword evidence="1" id="KW-1133">Transmembrane helix</keyword>
<sequence length="165" mass="19188">MTEKTNEIIEYGNLAIGIGTIAIAIVFGIISWRSTKSDRAVHIADKRQEWVNSFRDKISKSIALQIHYDSIIDDCSLEELDAMLREWSTLLYQIKFMFPSEMKVRDRLEDLFHEIFEELRIRKKTKDRSGDKLAKLQTDLINISDSIINTQRTKIVRLDSSNPLI</sequence>
<protein>
    <submittedName>
        <fullName evidence="2">Uncharacterized protein</fullName>
    </submittedName>
</protein>